<sequence length="203" mass="22407">MTGTEPPPLRVETMTSRQLVRRARLIEAVTEIVQEVGPQNLQMREVAERSGVALGTAYRYFRSREHLMAAAFAEWQERLTRRMLGRAAADEDPAVLAADYFRRALRAFHRSPRMAELMMQLLASTDPDVIRVLDRMGSSSEAVLGRLLATVPPEQAPYVQITLDSVLTTCVANLVTGRSGLDEAVRRMEGVTRLVLGNAGAAG</sequence>
<dbReference type="Proteomes" id="UP001597063">
    <property type="component" value="Unassembled WGS sequence"/>
</dbReference>
<protein>
    <submittedName>
        <fullName evidence="4">TetR family transcriptional regulator</fullName>
    </submittedName>
</protein>
<gene>
    <name evidence="4" type="ORF">ACFQZM_33925</name>
</gene>
<dbReference type="RefSeq" id="WP_165503019.1">
    <property type="nucleotide sequence ID" value="NZ_CAACUY010000092.1"/>
</dbReference>
<feature type="domain" description="HTH tetR-type" evidence="3">
    <location>
        <begin position="19"/>
        <end position="79"/>
    </location>
</feature>
<dbReference type="PROSITE" id="PS50977">
    <property type="entry name" value="HTH_TETR_2"/>
    <property type="match status" value="1"/>
</dbReference>
<dbReference type="PRINTS" id="PR00455">
    <property type="entry name" value="HTHTETR"/>
</dbReference>
<name>A0ABW2XWZ0_9ACTN</name>
<proteinExistence type="predicted"/>
<comment type="caution">
    <text evidence="4">The sequence shown here is derived from an EMBL/GenBank/DDBJ whole genome shotgun (WGS) entry which is preliminary data.</text>
</comment>
<dbReference type="PANTHER" id="PTHR30055">
    <property type="entry name" value="HTH-TYPE TRANSCRIPTIONAL REGULATOR RUTR"/>
    <property type="match status" value="1"/>
</dbReference>
<keyword evidence="5" id="KW-1185">Reference proteome</keyword>
<dbReference type="Gene3D" id="1.10.357.10">
    <property type="entry name" value="Tetracycline Repressor, domain 2"/>
    <property type="match status" value="1"/>
</dbReference>
<dbReference type="Pfam" id="PF00440">
    <property type="entry name" value="TetR_N"/>
    <property type="match status" value="1"/>
</dbReference>
<evidence type="ECO:0000313" key="4">
    <source>
        <dbReference type="EMBL" id="MFD0689527.1"/>
    </source>
</evidence>
<dbReference type="SUPFAM" id="SSF46689">
    <property type="entry name" value="Homeodomain-like"/>
    <property type="match status" value="1"/>
</dbReference>
<evidence type="ECO:0000256" key="2">
    <source>
        <dbReference type="PROSITE-ProRule" id="PRU00335"/>
    </source>
</evidence>
<evidence type="ECO:0000256" key="1">
    <source>
        <dbReference type="ARBA" id="ARBA00023125"/>
    </source>
</evidence>
<dbReference type="PANTHER" id="PTHR30055:SF226">
    <property type="entry name" value="HTH-TYPE TRANSCRIPTIONAL REGULATOR PKSA"/>
    <property type="match status" value="1"/>
</dbReference>
<organism evidence="4 5">
    <name type="scientific">Actinomadura fibrosa</name>
    <dbReference type="NCBI Taxonomy" id="111802"/>
    <lineage>
        <taxon>Bacteria</taxon>
        <taxon>Bacillati</taxon>
        <taxon>Actinomycetota</taxon>
        <taxon>Actinomycetes</taxon>
        <taxon>Streptosporangiales</taxon>
        <taxon>Thermomonosporaceae</taxon>
        <taxon>Actinomadura</taxon>
    </lineage>
</organism>
<dbReference type="EMBL" id="JBHTGP010000017">
    <property type="protein sequence ID" value="MFD0689527.1"/>
    <property type="molecule type" value="Genomic_DNA"/>
</dbReference>
<dbReference type="InterPro" id="IPR009057">
    <property type="entry name" value="Homeodomain-like_sf"/>
</dbReference>
<evidence type="ECO:0000259" key="3">
    <source>
        <dbReference type="PROSITE" id="PS50977"/>
    </source>
</evidence>
<accession>A0ABW2XWZ0</accession>
<dbReference type="InterPro" id="IPR001647">
    <property type="entry name" value="HTH_TetR"/>
</dbReference>
<feature type="DNA-binding region" description="H-T-H motif" evidence="2">
    <location>
        <begin position="42"/>
        <end position="61"/>
    </location>
</feature>
<dbReference type="InterPro" id="IPR050109">
    <property type="entry name" value="HTH-type_TetR-like_transc_reg"/>
</dbReference>
<keyword evidence="1 2" id="KW-0238">DNA-binding</keyword>
<evidence type="ECO:0000313" key="5">
    <source>
        <dbReference type="Proteomes" id="UP001597063"/>
    </source>
</evidence>
<reference evidence="5" key="1">
    <citation type="journal article" date="2019" name="Int. J. Syst. Evol. Microbiol.">
        <title>The Global Catalogue of Microorganisms (GCM) 10K type strain sequencing project: providing services to taxonomists for standard genome sequencing and annotation.</title>
        <authorList>
            <consortium name="The Broad Institute Genomics Platform"/>
            <consortium name="The Broad Institute Genome Sequencing Center for Infectious Disease"/>
            <person name="Wu L."/>
            <person name="Ma J."/>
        </authorList>
    </citation>
    <scope>NUCLEOTIDE SEQUENCE [LARGE SCALE GENOMIC DNA]</scope>
    <source>
        <strain evidence="5">JCM 9371</strain>
    </source>
</reference>